<gene>
    <name evidence="1" type="ORF">phiGrn1_0219</name>
</gene>
<evidence type="ECO:0000313" key="2">
    <source>
        <dbReference type="Proteomes" id="UP000230575"/>
    </source>
</evidence>
<proteinExistence type="predicted"/>
<dbReference type="Proteomes" id="UP000230575">
    <property type="component" value="Segment"/>
</dbReference>
<reference evidence="1 2" key="1">
    <citation type="journal article" date="2016" name="Front. Microbiol.">
        <title>Comparative Functional Genomic Analysis of Two Vibrio Phages Reveals Complex Metabolic Interactions with the Host Cell.</title>
        <authorList>
            <person name="Skliros D."/>
            <person name="Kalatzis P.G."/>
            <person name="Katharios P."/>
            <person name="Flemetakis E."/>
        </authorList>
    </citation>
    <scope>NUCLEOTIDE SEQUENCE [LARGE SCALE GENOMIC DNA]</scope>
</reference>
<dbReference type="EMBL" id="KT919972">
    <property type="protein sequence ID" value="ALP47224.1"/>
    <property type="molecule type" value="Genomic_DNA"/>
</dbReference>
<evidence type="ECO:0000313" key="1">
    <source>
        <dbReference type="EMBL" id="ALP47224.1"/>
    </source>
</evidence>
<sequence>MSFETKIVCYGALVTEVEHGWGSRPDGYIIAKSEAEVLKKGAEMREIASKSKYGYEYIGEVFTFEPTQKAIDKLTDNEFVWTGRDFSEWGKRI</sequence>
<organism evidence="1 2">
    <name type="scientific">Vibrio phage phi-Grn1</name>
    <dbReference type="NCBI Taxonomy" id="1747713"/>
    <lineage>
        <taxon>Viruses</taxon>
        <taxon>Duplodnaviria</taxon>
        <taxon>Heunggongvirae</taxon>
        <taxon>Uroviricota</taxon>
        <taxon>Caudoviricetes</taxon>
        <taxon>Pantevenvirales</taxon>
        <taxon>Straboviridae</taxon>
        <taxon>Schizotequatrovirus</taxon>
        <taxon>Schizotequatrovirus valkk3</taxon>
    </lineage>
</organism>
<name>A0A126HH90_9CAUD</name>
<protein>
    <submittedName>
        <fullName evidence="1">Uncharacterized protein</fullName>
    </submittedName>
</protein>
<accession>A0A126HH90</accession>